<sequence>IPVEQLEKLDALLRSAQQQGGVVLTEAALTDLGWTDKQAAAVLRALDYTPAIRAKPDQPIVWKRRGAAKLEQKPVKARPDSPFAALAKLTEPPPPPARRKKPRRRKPAAAKAQKQAAS</sequence>
<evidence type="ECO:0000256" key="1">
    <source>
        <dbReference type="SAM" id="MobiDB-lite"/>
    </source>
</evidence>
<protein>
    <submittedName>
        <fullName evidence="2">Uncharacterized protein</fullName>
    </submittedName>
</protein>
<dbReference type="EMBL" id="NCDQ01000191">
    <property type="protein sequence ID" value="OYX02385.1"/>
    <property type="molecule type" value="Genomic_DNA"/>
</dbReference>
<feature type="compositionally biased region" description="Basic residues" evidence="1">
    <location>
        <begin position="97"/>
        <end position="108"/>
    </location>
</feature>
<dbReference type="AlphaFoldDB" id="A0A258D376"/>
<comment type="caution">
    <text evidence="2">The sequence shown here is derived from an EMBL/GenBank/DDBJ whole genome shotgun (WGS) entry which is preliminary data.</text>
</comment>
<gene>
    <name evidence="2" type="ORF">B7Z12_12165</name>
</gene>
<feature type="region of interest" description="Disordered" evidence="1">
    <location>
        <begin position="67"/>
        <end position="118"/>
    </location>
</feature>
<reference evidence="2 3" key="1">
    <citation type="submission" date="2017-03" db="EMBL/GenBank/DDBJ databases">
        <title>Lifting the veil on microbial sulfur biogeochemistry in mining wastewaters.</title>
        <authorList>
            <person name="Kantor R.S."/>
            <person name="Colenbrander Nelson T."/>
            <person name="Marshall S."/>
            <person name="Bennett D."/>
            <person name="Apte S."/>
            <person name="Camacho D."/>
            <person name="Thomas B.C."/>
            <person name="Warren L.A."/>
            <person name="Banfield J.F."/>
        </authorList>
    </citation>
    <scope>NUCLEOTIDE SEQUENCE [LARGE SCALE GENOMIC DNA]</scope>
    <source>
        <strain evidence="2">32-67-7</strain>
    </source>
</reference>
<feature type="non-terminal residue" evidence="2">
    <location>
        <position position="1"/>
    </location>
</feature>
<feature type="compositionally biased region" description="Low complexity" evidence="1">
    <location>
        <begin position="109"/>
        <end position="118"/>
    </location>
</feature>
<evidence type="ECO:0000313" key="2">
    <source>
        <dbReference type="EMBL" id="OYX02385.1"/>
    </source>
</evidence>
<accession>A0A258D376</accession>
<dbReference type="Proteomes" id="UP000215616">
    <property type="component" value="Unassembled WGS sequence"/>
</dbReference>
<proteinExistence type="predicted"/>
<organism evidence="2 3">
    <name type="scientific">Caulobacter vibrioides</name>
    <name type="common">Caulobacter crescentus</name>
    <dbReference type="NCBI Taxonomy" id="155892"/>
    <lineage>
        <taxon>Bacteria</taxon>
        <taxon>Pseudomonadati</taxon>
        <taxon>Pseudomonadota</taxon>
        <taxon>Alphaproteobacteria</taxon>
        <taxon>Caulobacterales</taxon>
        <taxon>Caulobacteraceae</taxon>
        <taxon>Caulobacter</taxon>
    </lineage>
</organism>
<feature type="compositionally biased region" description="Basic and acidic residues" evidence="1">
    <location>
        <begin position="68"/>
        <end position="79"/>
    </location>
</feature>
<name>A0A258D376_CAUVI</name>
<evidence type="ECO:0000313" key="3">
    <source>
        <dbReference type="Proteomes" id="UP000215616"/>
    </source>
</evidence>